<dbReference type="CDD" id="cd03801">
    <property type="entry name" value="GT4_PimA-like"/>
    <property type="match status" value="1"/>
</dbReference>
<dbReference type="InterPro" id="IPR050194">
    <property type="entry name" value="Glycosyltransferase_grp1"/>
</dbReference>
<dbReference type="SUPFAM" id="SSF53756">
    <property type="entry name" value="UDP-Glycosyltransferase/glycogen phosphorylase"/>
    <property type="match status" value="1"/>
</dbReference>
<evidence type="ECO:0000313" key="2">
    <source>
        <dbReference type="EMBL" id="MFC3138359.1"/>
    </source>
</evidence>
<keyword evidence="2" id="KW-0808">Transferase</keyword>
<dbReference type="PANTHER" id="PTHR45947:SF3">
    <property type="entry name" value="SULFOQUINOVOSYL TRANSFERASE SQD2"/>
    <property type="match status" value="1"/>
</dbReference>
<dbReference type="EMBL" id="JBHRTD010000012">
    <property type="protein sequence ID" value="MFC3138359.1"/>
    <property type="molecule type" value="Genomic_DNA"/>
</dbReference>
<dbReference type="PANTHER" id="PTHR45947">
    <property type="entry name" value="SULFOQUINOVOSYL TRANSFERASE SQD2"/>
    <property type="match status" value="1"/>
</dbReference>
<name>A0ABV7GA15_9GAMM</name>
<organism evidence="2 3">
    <name type="scientific">Shewanella submarina</name>
    <dbReference type="NCBI Taxonomy" id="2016376"/>
    <lineage>
        <taxon>Bacteria</taxon>
        <taxon>Pseudomonadati</taxon>
        <taxon>Pseudomonadota</taxon>
        <taxon>Gammaproteobacteria</taxon>
        <taxon>Alteromonadales</taxon>
        <taxon>Shewanellaceae</taxon>
        <taxon>Shewanella</taxon>
    </lineage>
</organism>
<gene>
    <name evidence="2" type="ORF">ACFOE0_09210</name>
</gene>
<sequence>MTNRKVLLVAYSCEPGFSSEKEVGWKWSQLLSSHCDLYVLTRSNNKEVIESYLYENGISTNVRFIYYDLPYWAKFWKKGERGLYLYYALWQFFGILKCRALHKSIGFDITHYLTFGSLLLPQFAFLMPTKYVLGPVGGGENVPLPYLKDFSIKGKAQIYFRYAYQKLQKINPIFIANCHFADSILARTPESRNLIPSCYHSKTELCLETGTPEELLSRSDNRLSKFDVLTIVTVGRLIPTKVNILTLRAIRRFKQLYGRPFKFIIVGEGPERNLLESYCSKYDLDEVEFLGWQKREKVFELVSKSDIYFSTTFKEGGTWAFFEAVALEIPIVCLKLCGPDIIVPDDGGVKIPPQEVDITAQLLAEGLLDLAYDPSKRKALSANALSHIKNTLSWNSIVDKTIIKYEEVMK</sequence>
<dbReference type="GO" id="GO:0016757">
    <property type="term" value="F:glycosyltransferase activity"/>
    <property type="evidence" value="ECO:0007669"/>
    <property type="project" value="UniProtKB-KW"/>
</dbReference>
<dbReference type="Gene3D" id="3.40.50.2000">
    <property type="entry name" value="Glycogen Phosphorylase B"/>
    <property type="match status" value="2"/>
</dbReference>
<keyword evidence="2" id="KW-0328">Glycosyltransferase</keyword>
<reference evidence="3" key="1">
    <citation type="journal article" date="2019" name="Int. J. Syst. Evol. Microbiol.">
        <title>The Global Catalogue of Microorganisms (GCM) 10K type strain sequencing project: providing services to taxonomists for standard genome sequencing and annotation.</title>
        <authorList>
            <consortium name="The Broad Institute Genomics Platform"/>
            <consortium name="The Broad Institute Genome Sequencing Center for Infectious Disease"/>
            <person name="Wu L."/>
            <person name="Ma J."/>
        </authorList>
    </citation>
    <scope>NUCLEOTIDE SEQUENCE [LARGE SCALE GENOMIC DNA]</scope>
    <source>
        <strain evidence="3">KCTC 52277</strain>
    </source>
</reference>
<keyword evidence="3" id="KW-1185">Reference proteome</keyword>
<protein>
    <submittedName>
        <fullName evidence="2">Glycosyltransferase family 4 protein</fullName>
        <ecNumber evidence="2">2.4.-.-</ecNumber>
    </submittedName>
</protein>
<feature type="domain" description="Glycosyl transferase family 1" evidence="1">
    <location>
        <begin position="229"/>
        <end position="384"/>
    </location>
</feature>
<dbReference type="Proteomes" id="UP001595621">
    <property type="component" value="Unassembled WGS sequence"/>
</dbReference>
<comment type="caution">
    <text evidence="2">The sequence shown here is derived from an EMBL/GenBank/DDBJ whole genome shotgun (WGS) entry which is preliminary data.</text>
</comment>
<evidence type="ECO:0000259" key="1">
    <source>
        <dbReference type="Pfam" id="PF00534"/>
    </source>
</evidence>
<dbReference type="RefSeq" id="WP_248935596.1">
    <property type="nucleotide sequence ID" value="NZ_JAKILF010000003.1"/>
</dbReference>
<evidence type="ECO:0000313" key="3">
    <source>
        <dbReference type="Proteomes" id="UP001595621"/>
    </source>
</evidence>
<dbReference type="EC" id="2.4.-.-" evidence="2"/>
<accession>A0ABV7GA15</accession>
<proteinExistence type="predicted"/>
<dbReference type="Pfam" id="PF00534">
    <property type="entry name" value="Glycos_transf_1"/>
    <property type="match status" value="1"/>
</dbReference>
<dbReference type="InterPro" id="IPR001296">
    <property type="entry name" value="Glyco_trans_1"/>
</dbReference>